<keyword evidence="2" id="KW-1185">Reference proteome</keyword>
<dbReference type="InParanoid" id="I7MEB7"/>
<evidence type="ECO:0000313" key="1">
    <source>
        <dbReference type="EMBL" id="EAR96023.2"/>
    </source>
</evidence>
<dbReference type="SUPFAM" id="SSF103190">
    <property type="entry name" value="Sensory domain-like"/>
    <property type="match status" value="1"/>
</dbReference>
<gene>
    <name evidence="1" type="ORF">TTHERM_00126880</name>
</gene>
<dbReference type="AlphaFoldDB" id="I7MEB7"/>
<reference evidence="2" key="1">
    <citation type="journal article" date="2006" name="PLoS Biol.">
        <title>Macronuclear genome sequence of the ciliate Tetrahymena thermophila, a model eukaryote.</title>
        <authorList>
            <person name="Eisen J.A."/>
            <person name="Coyne R.S."/>
            <person name="Wu M."/>
            <person name="Wu D."/>
            <person name="Thiagarajan M."/>
            <person name="Wortman J.R."/>
            <person name="Badger J.H."/>
            <person name="Ren Q."/>
            <person name="Amedeo P."/>
            <person name="Jones K.M."/>
            <person name="Tallon L.J."/>
            <person name="Delcher A.L."/>
            <person name="Salzberg S.L."/>
            <person name="Silva J.C."/>
            <person name="Haas B.J."/>
            <person name="Majoros W.H."/>
            <person name="Farzad M."/>
            <person name="Carlton J.M."/>
            <person name="Smith R.K. Jr."/>
            <person name="Garg J."/>
            <person name="Pearlman R.E."/>
            <person name="Karrer K.M."/>
            <person name="Sun L."/>
            <person name="Manning G."/>
            <person name="Elde N.C."/>
            <person name="Turkewitz A.P."/>
            <person name="Asai D.J."/>
            <person name="Wilkes D.E."/>
            <person name="Wang Y."/>
            <person name="Cai H."/>
            <person name="Collins K."/>
            <person name="Stewart B.A."/>
            <person name="Lee S.R."/>
            <person name="Wilamowska K."/>
            <person name="Weinberg Z."/>
            <person name="Ruzzo W.L."/>
            <person name="Wloga D."/>
            <person name="Gaertig J."/>
            <person name="Frankel J."/>
            <person name="Tsao C.-C."/>
            <person name="Gorovsky M.A."/>
            <person name="Keeling P.J."/>
            <person name="Waller R.F."/>
            <person name="Patron N.J."/>
            <person name="Cherry J.M."/>
            <person name="Stover N.A."/>
            <person name="Krieger C.J."/>
            <person name="del Toro C."/>
            <person name="Ryder H.F."/>
            <person name="Williamson S.C."/>
            <person name="Barbeau R.A."/>
            <person name="Hamilton E.P."/>
            <person name="Orias E."/>
        </authorList>
    </citation>
    <scope>NUCLEOTIDE SEQUENCE [LARGE SCALE GENOMIC DNA]</scope>
    <source>
        <strain evidence="2">SB210</strain>
    </source>
</reference>
<organism evidence="1 2">
    <name type="scientific">Tetrahymena thermophila (strain SB210)</name>
    <dbReference type="NCBI Taxonomy" id="312017"/>
    <lineage>
        <taxon>Eukaryota</taxon>
        <taxon>Sar</taxon>
        <taxon>Alveolata</taxon>
        <taxon>Ciliophora</taxon>
        <taxon>Intramacronucleata</taxon>
        <taxon>Oligohymenophorea</taxon>
        <taxon>Hymenostomatida</taxon>
        <taxon>Tetrahymenina</taxon>
        <taxon>Tetrahymenidae</taxon>
        <taxon>Tetrahymena</taxon>
    </lineage>
</organism>
<dbReference type="InterPro" id="IPR029151">
    <property type="entry name" value="Sensor-like_sf"/>
</dbReference>
<name>I7MEB7_TETTS</name>
<dbReference type="KEGG" id="tet:TTHERM_00126880"/>
<evidence type="ECO:0000313" key="2">
    <source>
        <dbReference type="Proteomes" id="UP000009168"/>
    </source>
</evidence>
<sequence length="200" mass="23455">MFFNSDTTSVFSRYPSEFVNVTDSPYQDCYGDGYLEPYDPRCRPWYTYAKDNEGYFFYEPYKDLVKNNLVMTLSSQVKIGQNFQSVNSIAFDISDLIQIFVGSQNQYSVVFHEFNNTIFHHPQLNENSVISWQELEFQNITESCLTEIDLEKQEFRLTISILVKIWSQKSQFGLSISEQNFQIQNTVAILFLNNIDSYGY</sequence>
<accession>I7MEB7</accession>
<dbReference type="EMBL" id="GG662699">
    <property type="protein sequence ID" value="EAR96023.2"/>
    <property type="molecule type" value="Genomic_DNA"/>
</dbReference>
<dbReference type="RefSeq" id="XP_001016268.2">
    <property type="nucleotide sequence ID" value="XM_001016268.2"/>
</dbReference>
<dbReference type="GeneID" id="7842644"/>
<dbReference type="Gene3D" id="3.30.450.20">
    <property type="entry name" value="PAS domain"/>
    <property type="match status" value="1"/>
</dbReference>
<proteinExistence type="predicted"/>
<dbReference type="Proteomes" id="UP000009168">
    <property type="component" value="Unassembled WGS sequence"/>
</dbReference>
<protein>
    <submittedName>
        <fullName evidence="1">Tetratricopeptide repeat protein</fullName>
    </submittedName>
</protein>